<evidence type="ECO:0000313" key="1">
    <source>
        <dbReference type="EMBL" id="MXJ09552.1"/>
    </source>
</evidence>
<evidence type="ECO:0000313" key="2">
    <source>
        <dbReference type="Proteomes" id="UP000447081"/>
    </source>
</evidence>
<name>A0A6D0F0S6_ECOLX</name>
<dbReference type="Proteomes" id="UP000447081">
    <property type="component" value="Unassembled WGS sequence"/>
</dbReference>
<organism evidence="1 2">
    <name type="scientific">Escherichia coli</name>
    <dbReference type="NCBI Taxonomy" id="562"/>
    <lineage>
        <taxon>Bacteria</taxon>
        <taxon>Pseudomonadati</taxon>
        <taxon>Pseudomonadota</taxon>
        <taxon>Gammaproteobacteria</taxon>
        <taxon>Enterobacterales</taxon>
        <taxon>Enterobacteriaceae</taxon>
        <taxon>Escherichia</taxon>
    </lineage>
</organism>
<gene>
    <name evidence="1" type="ORF">GRW24_13855</name>
</gene>
<dbReference type="AlphaFoldDB" id="A0A6D0F0S6"/>
<feature type="non-terminal residue" evidence="1">
    <location>
        <position position="1"/>
    </location>
</feature>
<dbReference type="GO" id="GO:0005524">
    <property type="term" value="F:ATP binding"/>
    <property type="evidence" value="ECO:0007669"/>
    <property type="project" value="UniProtKB-KW"/>
</dbReference>
<dbReference type="EMBL" id="WUIG01000269">
    <property type="protein sequence ID" value="MXJ09552.1"/>
    <property type="molecule type" value="Genomic_DNA"/>
</dbReference>
<dbReference type="InterPro" id="IPR027417">
    <property type="entry name" value="P-loop_NTPase"/>
</dbReference>
<proteinExistence type="predicted"/>
<comment type="caution">
    <text evidence="1">The sequence shown here is derived from an EMBL/GenBank/DDBJ whole genome shotgun (WGS) entry which is preliminary data.</text>
</comment>
<keyword evidence="1" id="KW-0067">ATP-binding</keyword>
<dbReference type="SUPFAM" id="SSF52540">
    <property type="entry name" value="P-loop containing nucleoside triphosphate hydrolases"/>
    <property type="match status" value="1"/>
</dbReference>
<protein>
    <submittedName>
        <fullName evidence="1">Iron ABC transporter ATP-binding protein FetA</fullName>
    </submittedName>
</protein>
<accession>A0A6D0F0S6</accession>
<keyword evidence="1" id="KW-0547">Nucleotide-binding</keyword>
<reference evidence="1 2" key="1">
    <citation type="submission" date="2019-12" db="EMBL/GenBank/DDBJ databases">
        <title>Enteriobacteria Tanzani isolates_10434.</title>
        <authorList>
            <person name="Subbiah M."/>
            <person name="Call D."/>
        </authorList>
    </citation>
    <scope>NUCLEOTIDE SEQUENCE [LARGE SCALE GENOMIC DNA]</scope>
    <source>
        <strain evidence="1 2">10434wG3</strain>
    </source>
</reference>
<dbReference type="Gene3D" id="3.40.50.300">
    <property type="entry name" value="P-loop containing nucleotide triphosphate hydrolases"/>
    <property type="match status" value="1"/>
</dbReference>
<sequence>NEMIHRYVREQNIAVLWVTHDKDEINHADKVITLQPHAGEMQEARYELA</sequence>